<keyword evidence="2" id="KW-0812">Transmembrane</keyword>
<evidence type="ECO:0000313" key="4">
    <source>
        <dbReference type="EnsemblMetazoa" id="PHUM483640-PA"/>
    </source>
</evidence>
<evidence type="ECO:0000256" key="2">
    <source>
        <dbReference type="SAM" id="Phobius"/>
    </source>
</evidence>
<keyword evidence="5" id="KW-1185">Reference proteome</keyword>
<dbReference type="EMBL" id="DS235820">
    <property type="protein sequence ID" value="EEB17724.1"/>
    <property type="molecule type" value="Genomic_DNA"/>
</dbReference>
<dbReference type="RefSeq" id="XP_002430462.1">
    <property type="nucleotide sequence ID" value="XM_002430417.1"/>
</dbReference>
<feature type="compositionally biased region" description="Polar residues" evidence="1">
    <location>
        <begin position="380"/>
        <end position="389"/>
    </location>
</feature>
<reference evidence="3" key="1">
    <citation type="submission" date="2007-04" db="EMBL/GenBank/DDBJ databases">
        <title>Annotation of Pediculus humanus corporis strain USDA.</title>
        <authorList>
            <person name="Kirkness E."/>
            <person name="Hannick L."/>
            <person name="Hass B."/>
            <person name="Bruggner R."/>
            <person name="Lawson D."/>
            <person name="Bidwell S."/>
            <person name="Joardar V."/>
            <person name="Caler E."/>
            <person name="Walenz B."/>
            <person name="Inman J."/>
            <person name="Schobel S."/>
            <person name="Galinsky K."/>
            <person name="Amedeo P."/>
            <person name="Strausberg R."/>
        </authorList>
    </citation>
    <scope>NUCLEOTIDE SEQUENCE</scope>
    <source>
        <strain evidence="3">USDA</strain>
    </source>
</reference>
<accession>E0VWG8</accession>
<organism>
    <name type="scientific">Pediculus humanus subsp. corporis</name>
    <name type="common">Body louse</name>
    <dbReference type="NCBI Taxonomy" id="121224"/>
    <lineage>
        <taxon>Eukaryota</taxon>
        <taxon>Metazoa</taxon>
        <taxon>Ecdysozoa</taxon>
        <taxon>Arthropoda</taxon>
        <taxon>Hexapoda</taxon>
        <taxon>Insecta</taxon>
        <taxon>Pterygota</taxon>
        <taxon>Neoptera</taxon>
        <taxon>Paraneoptera</taxon>
        <taxon>Psocodea</taxon>
        <taxon>Troctomorpha</taxon>
        <taxon>Phthiraptera</taxon>
        <taxon>Anoplura</taxon>
        <taxon>Pediculidae</taxon>
        <taxon>Pediculus</taxon>
    </lineage>
</organism>
<evidence type="ECO:0000256" key="1">
    <source>
        <dbReference type="SAM" id="MobiDB-lite"/>
    </source>
</evidence>
<dbReference type="STRING" id="121224.E0VWG8"/>
<dbReference type="GeneID" id="8231414"/>
<dbReference type="OMA" id="TIANCQF"/>
<dbReference type="HOGENOM" id="CLU_524996_0_0_1"/>
<dbReference type="CTD" id="8231414"/>
<feature type="region of interest" description="Disordered" evidence="1">
    <location>
        <begin position="380"/>
        <end position="423"/>
    </location>
</feature>
<dbReference type="Gene3D" id="3.80.10.10">
    <property type="entry name" value="Ribonuclease Inhibitor"/>
    <property type="match status" value="1"/>
</dbReference>
<dbReference type="Proteomes" id="UP000009046">
    <property type="component" value="Unassembled WGS sequence"/>
</dbReference>
<reference evidence="3" key="2">
    <citation type="submission" date="2007-04" db="EMBL/GenBank/DDBJ databases">
        <title>The genome of the human body louse.</title>
        <authorList>
            <consortium name="The Human Body Louse Genome Consortium"/>
            <person name="Kirkness E."/>
            <person name="Walenz B."/>
            <person name="Hass B."/>
            <person name="Bruggner R."/>
            <person name="Strausberg R."/>
        </authorList>
    </citation>
    <scope>NUCLEOTIDE SEQUENCE</scope>
    <source>
        <strain evidence="3">USDA</strain>
    </source>
</reference>
<feature type="transmembrane region" description="Helical" evidence="2">
    <location>
        <begin position="345"/>
        <end position="370"/>
    </location>
</feature>
<dbReference type="InParanoid" id="E0VWG8"/>
<keyword evidence="2" id="KW-0472">Membrane</keyword>
<dbReference type="AlphaFoldDB" id="E0VWG8"/>
<proteinExistence type="predicted"/>
<keyword evidence="2" id="KW-1133">Transmembrane helix</keyword>
<name>E0VWG8_PEDHC</name>
<protein>
    <submittedName>
        <fullName evidence="3 4">Uncharacterized protein</fullName>
    </submittedName>
</protein>
<reference evidence="4" key="3">
    <citation type="submission" date="2021-02" db="UniProtKB">
        <authorList>
            <consortium name="EnsemblMetazoa"/>
        </authorList>
    </citation>
    <scope>IDENTIFICATION</scope>
    <source>
        <strain evidence="4">USDA</strain>
    </source>
</reference>
<dbReference type="OrthoDB" id="6360013at2759"/>
<dbReference type="EnsemblMetazoa" id="PHUM483640-RA">
    <property type="protein sequence ID" value="PHUM483640-PA"/>
    <property type="gene ID" value="PHUM483640"/>
</dbReference>
<dbReference type="KEGG" id="phu:Phum_PHUM483640"/>
<gene>
    <name evidence="4" type="primary">8231414</name>
    <name evidence="3" type="ORF">Phum_PHUM483640</name>
</gene>
<evidence type="ECO:0000313" key="5">
    <source>
        <dbReference type="Proteomes" id="UP000009046"/>
    </source>
</evidence>
<feature type="compositionally biased region" description="Basic residues" evidence="1">
    <location>
        <begin position="396"/>
        <end position="408"/>
    </location>
</feature>
<dbReference type="VEuPathDB" id="VectorBase:PHUM483640"/>
<dbReference type="InterPro" id="IPR032675">
    <property type="entry name" value="LRR_dom_sf"/>
</dbReference>
<dbReference type="EMBL" id="AAZO01005861">
    <property type="status" value="NOT_ANNOTATED_CDS"/>
    <property type="molecule type" value="Genomic_DNA"/>
</dbReference>
<sequence>MIYDHVADEEIILKSIGSCSVSPDTTSILIENCGKVTVTKGAFQNVKGLHNLELVNIAEVIIEGRIFTSDGPPRKIHIKNSTIPDIPSFAFSGNVNSVIIENCSVGVTRAFAFSSIHEADRVIFDGTTVANVEAQTFKKFPVNTFIFVNSHFDEIPSRFVADVAVDILFKIESTYIETVRTSGFKIHNPKKFLLINSMINKLHDEAFKVITKGEVVMDSNVLNTIDNEAFRGVSVDKYVILQNGKQKFKFLNQTVTNLEGKSLYVNRTVFDVNIGRLMIDEPCTCDALVLWTEIVTFGRKSIDLSVDSELEPIWCHLDDSRDGNVEYVSGREFYKDHCTKLTSSIYFFVIIITTTAVVLVLTIAIIVCCLKRKKKWKPVPSSSRANAAQNKDHRQMKVTAKKKGKKKRGGEGGKSSEPTKAIIVPDGRTYKETEFHIIVEKAEPLDEECVSYTVVRDRSRTQIN</sequence>
<dbReference type="eggNOG" id="ENOG502S1U6">
    <property type="taxonomic scope" value="Eukaryota"/>
</dbReference>
<evidence type="ECO:0000313" key="3">
    <source>
        <dbReference type="EMBL" id="EEB17724.1"/>
    </source>
</evidence>